<feature type="domain" description="SpoOB alpha-helical" evidence="4">
    <location>
        <begin position="109"/>
        <end position="161"/>
    </location>
</feature>
<keyword evidence="5" id="KW-0808">Transferase</keyword>
<proteinExistence type="predicted"/>
<dbReference type="Proteomes" id="UP001597452">
    <property type="component" value="Unassembled WGS sequence"/>
</dbReference>
<reference evidence="6" key="1">
    <citation type="journal article" date="2019" name="Int. J. Syst. Evol. Microbiol.">
        <title>The Global Catalogue of Microorganisms (GCM) 10K type strain sequencing project: providing services to taxonomists for standard genome sequencing and annotation.</title>
        <authorList>
            <consortium name="The Broad Institute Genomics Platform"/>
            <consortium name="The Broad Institute Genome Sequencing Center for Infectious Disease"/>
            <person name="Wu L."/>
            <person name="Ma J."/>
        </authorList>
    </citation>
    <scope>NUCLEOTIDE SEQUENCE [LARGE SCALE GENOMIC DNA]</scope>
    <source>
        <strain evidence="6">TISTR 1571</strain>
    </source>
</reference>
<evidence type="ECO:0000259" key="4">
    <source>
        <dbReference type="Pfam" id="PF14689"/>
    </source>
</evidence>
<protein>
    <submittedName>
        <fullName evidence="5">Sensor histidine kinase</fullName>
        <ecNumber evidence="5">2.7.13.3</ecNumber>
    </submittedName>
</protein>
<evidence type="ECO:0000256" key="1">
    <source>
        <dbReference type="SAM" id="Coils"/>
    </source>
</evidence>
<keyword evidence="6" id="KW-1185">Reference proteome</keyword>
<accession>A0ABW5QDP0</accession>
<organism evidence="5 6">
    <name type="scientific">Piscibacillus salipiscarius</name>
    <dbReference type="NCBI Taxonomy" id="299480"/>
    <lineage>
        <taxon>Bacteria</taxon>
        <taxon>Bacillati</taxon>
        <taxon>Bacillota</taxon>
        <taxon>Bacilli</taxon>
        <taxon>Bacillales</taxon>
        <taxon>Bacillaceae</taxon>
        <taxon>Piscibacillus</taxon>
    </lineage>
</organism>
<evidence type="ECO:0000313" key="6">
    <source>
        <dbReference type="Proteomes" id="UP001597452"/>
    </source>
</evidence>
<name>A0ABW5QDP0_9BACI</name>
<evidence type="ECO:0000259" key="3">
    <source>
        <dbReference type="Pfam" id="PF14501"/>
    </source>
</evidence>
<dbReference type="Pfam" id="PF14689">
    <property type="entry name" value="SPOB_a"/>
    <property type="match status" value="1"/>
</dbReference>
<keyword evidence="1" id="KW-0175">Coiled coil</keyword>
<feature type="domain" description="Sensor histidine kinase NatK-like C-terminal" evidence="3">
    <location>
        <begin position="206"/>
        <end position="314"/>
    </location>
</feature>
<feature type="coiled-coil region" evidence="1">
    <location>
        <begin position="97"/>
        <end position="124"/>
    </location>
</feature>
<keyword evidence="5" id="KW-0418">Kinase</keyword>
<evidence type="ECO:0000256" key="2">
    <source>
        <dbReference type="SAM" id="Phobius"/>
    </source>
</evidence>
<dbReference type="SUPFAM" id="SSF55874">
    <property type="entry name" value="ATPase domain of HSP90 chaperone/DNA topoisomerase II/histidine kinase"/>
    <property type="match status" value="1"/>
</dbReference>
<evidence type="ECO:0000313" key="5">
    <source>
        <dbReference type="EMBL" id="MFD2639988.1"/>
    </source>
</evidence>
<dbReference type="PANTHER" id="PTHR40448">
    <property type="entry name" value="TWO-COMPONENT SENSOR HISTIDINE KINASE"/>
    <property type="match status" value="1"/>
</dbReference>
<dbReference type="InterPro" id="IPR032834">
    <property type="entry name" value="NatK-like_C"/>
</dbReference>
<sequence length="317" mass="36612">MIILFTSLHIQELMKSFSINLSYFITTLVIVVIVALVSRKFNLETKEGPILWRVILGCIQLVILFINFISETVWGSLSLFIIFIGLEWFRHIIIKQFKDTHNKIIEYERERENLNNTFRTVRSERHDYLKHISAIHFLLESHKHEEAKFYLDQLVDSYEETNLSIKGETGVVAASLHQSYKRAKELGISVDYSLDVPISSLPMSDRDIVSLVGNLLSNGIDACEHWQIEKGKQALITLDFYKRSGLYILTCENDSVTIPAKILDRLYIDYGVTTKGETHEGLGTKIIKDIVKKYDGFLDFVHKDEKFLVKIKIPLIK</sequence>
<feature type="transmembrane region" description="Helical" evidence="2">
    <location>
        <begin position="75"/>
        <end position="93"/>
    </location>
</feature>
<dbReference type="Pfam" id="PF14501">
    <property type="entry name" value="HATPase_c_5"/>
    <property type="match status" value="1"/>
</dbReference>
<keyword evidence="2" id="KW-0812">Transmembrane</keyword>
<keyword evidence="2" id="KW-0472">Membrane</keyword>
<gene>
    <name evidence="5" type="ORF">ACFSW4_14050</name>
</gene>
<comment type="caution">
    <text evidence="5">The sequence shown here is derived from an EMBL/GenBank/DDBJ whole genome shotgun (WGS) entry which is preliminary data.</text>
</comment>
<dbReference type="EMBL" id="JBHUMZ010000050">
    <property type="protein sequence ID" value="MFD2639988.1"/>
    <property type="molecule type" value="Genomic_DNA"/>
</dbReference>
<feature type="transmembrane region" description="Helical" evidence="2">
    <location>
        <begin position="20"/>
        <end position="38"/>
    </location>
</feature>
<dbReference type="GO" id="GO:0004673">
    <property type="term" value="F:protein histidine kinase activity"/>
    <property type="evidence" value="ECO:0007669"/>
    <property type="project" value="UniProtKB-EC"/>
</dbReference>
<dbReference type="Gene3D" id="1.10.287.130">
    <property type="match status" value="1"/>
</dbReference>
<dbReference type="Gene3D" id="3.30.565.10">
    <property type="entry name" value="Histidine kinase-like ATPase, C-terminal domain"/>
    <property type="match status" value="1"/>
</dbReference>
<feature type="transmembrane region" description="Helical" evidence="2">
    <location>
        <begin position="50"/>
        <end position="69"/>
    </location>
</feature>
<dbReference type="PANTHER" id="PTHR40448:SF1">
    <property type="entry name" value="TWO-COMPONENT SENSOR HISTIDINE KINASE"/>
    <property type="match status" value="1"/>
</dbReference>
<dbReference type="InterPro" id="IPR039506">
    <property type="entry name" value="SPOB_a"/>
</dbReference>
<dbReference type="InterPro" id="IPR036890">
    <property type="entry name" value="HATPase_C_sf"/>
</dbReference>
<keyword evidence="2" id="KW-1133">Transmembrane helix</keyword>
<dbReference type="EC" id="2.7.13.3" evidence="5"/>